<sequence length="97" mass="11031">MEECEIRHKHRSAKEEKDLISRLNRIEGQVRGVKAMVQDERYCTDILVQVSAIQSALNGFSRTLLSSHVKSCVVEEIKNGDADKAVDELCETIRKML</sequence>
<reference evidence="1 2" key="1">
    <citation type="submission" date="2020-08" db="EMBL/GenBank/DDBJ databases">
        <title>Genome public.</title>
        <authorList>
            <person name="Liu C."/>
            <person name="Sun Q."/>
        </authorList>
    </citation>
    <scope>NUCLEOTIDE SEQUENCE [LARGE SCALE GENOMIC DNA]</scope>
    <source>
        <strain evidence="1 2">BX10</strain>
    </source>
</reference>
<dbReference type="PANTHER" id="PTHR33677:SF3">
    <property type="entry name" value="COPPER-SENSING TRANSCRIPTIONAL REPRESSOR RICR"/>
    <property type="match status" value="1"/>
</dbReference>
<evidence type="ECO:0000313" key="1">
    <source>
        <dbReference type="EMBL" id="MBC8598110.1"/>
    </source>
</evidence>
<dbReference type="PANTHER" id="PTHR33677">
    <property type="entry name" value="TRANSCRIPTIONAL REPRESSOR FRMR-RELATED"/>
    <property type="match status" value="1"/>
</dbReference>
<gene>
    <name evidence="1" type="ORF">H8708_02530</name>
</gene>
<dbReference type="Proteomes" id="UP000647491">
    <property type="component" value="Unassembled WGS sequence"/>
</dbReference>
<comment type="caution">
    <text evidence="1">The sequence shown here is derived from an EMBL/GenBank/DDBJ whole genome shotgun (WGS) entry which is preliminary data.</text>
</comment>
<dbReference type="EMBL" id="JACRTJ010000006">
    <property type="protein sequence ID" value="MBC8598110.1"/>
    <property type="molecule type" value="Genomic_DNA"/>
</dbReference>
<proteinExistence type="predicted"/>
<evidence type="ECO:0000313" key="2">
    <source>
        <dbReference type="Proteomes" id="UP000647491"/>
    </source>
</evidence>
<dbReference type="Gene3D" id="1.20.58.1000">
    <property type="entry name" value="Metal-sensitive repressor, helix protomer"/>
    <property type="match status" value="1"/>
</dbReference>
<keyword evidence="2" id="KW-1185">Reference proteome</keyword>
<accession>A0ABR7NPR6</accession>
<dbReference type="Pfam" id="PF02583">
    <property type="entry name" value="Trns_repr_metal"/>
    <property type="match status" value="1"/>
</dbReference>
<dbReference type="RefSeq" id="WP_158357637.1">
    <property type="nucleotide sequence ID" value="NZ_JACRTJ010000006.1"/>
</dbReference>
<organism evidence="1 2">
    <name type="scientific">Enterocloster hominis</name>
    <name type="common">ex Liu et al. 2021</name>
    <dbReference type="NCBI Taxonomy" id="2763663"/>
    <lineage>
        <taxon>Bacteria</taxon>
        <taxon>Bacillati</taxon>
        <taxon>Bacillota</taxon>
        <taxon>Clostridia</taxon>
        <taxon>Lachnospirales</taxon>
        <taxon>Lachnospiraceae</taxon>
        <taxon>Enterocloster</taxon>
    </lineage>
</organism>
<dbReference type="InterPro" id="IPR003735">
    <property type="entry name" value="Metal_Tscrpt_repr"/>
</dbReference>
<name>A0ABR7NPR6_9FIRM</name>
<protein>
    <submittedName>
        <fullName evidence="1">Metal-sensing transcriptional repressor</fullName>
    </submittedName>
</protein>
<dbReference type="InterPro" id="IPR038390">
    <property type="entry name" value="Metal_Tscrpt_repr_sf"/>
</dbReference>